<keyword evidence="1" id="KW-0472">Membrane</keyword>
<gene>
    <name evidence="3" type="ORF">NI17_011940</name>
</gene>
<feature type="transmembrane region" description="Helical" evidence="1">
    <location>
        <begin position="90"/>
        <end position="109"/>
    </location>
</feature>
<dbReference type="PANTHER" id="PTHR34473">
    <property type="entry name" value="UPF0699 TRANSMEMBRANE PROTEIN YDBS"/>
    <property type="match status" value="1"/>
</dbReference>
<name>A0AA97M170_9ACTN</name>
<reference evidence="3" key="1">
    <citation type="submission" date="2020-10" db="EMBL/GenBank/DDBJ databases">
        <title>De novo genome project of the cellulose decomposer Thermobifida halotolerans type strain.</title>
        <authorList>
            <person name="Nagy I."/>
            <person name="Horvath B."/>
            <person name="Kukolya J."/>
            <person name="Nagy I."/>
            <person name="Orsini M."/>
        </authorList>
    </citation>
    <scope>NUCLEOTIDE SEQUENCE</scope>
    <source>
        <strain evidence="3">DSM 44931</strain>
    </source>
</reference>
<dbReference type="KEGG" id="thao:NI17_011940"/>
<dbReference type="Proteomes" id="UP000265719">
    <property type="component" value="Chromosome"/>
</dbReference>
<dbReference type="Pfam" id="PF03703">
    <property type="entry name" value="bPH_2"/>
    <property type="match status" value="1"/>
</dbReference>
<accession>A0AA97M170</accession>
<feature type="transmembrane region" description="Helical" evidence="1">
    <location>
        <begin position="63"/>
        <end position="84"/>
    </location>
</feature>
<keyword evidence="1" id="KW-1133">Transmembrane helix</keyword>
<dbReference type="AlphaFoldDB" id="A0AA97M170"/>
<evidence type="ECO:0000256" key="1">
    <source>
        <dbReference type="SAM" id="Phobius"/>
    </source>
</evidence>
<evidence type="ECO:0000313" key="3">
    <source>
        <dbReference type="EMBL" id="UOE21741.1"/>
    </source>
</evidence>
<evidence type="ECO:0000313" key="4">
    <source>
        <dbReference type="Proteomes" id="UP000265719"/>
    </source>
</evidence>
<keyword evidence="4" id="KW-1185">Reference proteome</keyword>
<dbReference type="InterPro" id="IPR005182">
    <property type="entry name" value="YdbS-like_PH"/>
</dbReference>
<dbReference type="PANTHER" id="PTHR34473:SF3">
    <property type="entry name" value="TRANSMEMBRANE PROTEIN-RELATED"/>
    <property type="match status" value="1"/>
</dbReference>
<feature type="domain" description="YdbS-like PH" evidence="2">
    <location>
        <begin position="115"/>
        <end position="192"/>
    </location>
</feature>
<dbReference type="EMBL" id="CP063196">
    <property type="protein sequence ID" value="UOE21741.1"/>
    <property type="molecule type" value="Genomic_DNA"/>
</dbReference>
<proteinExistence type="predicted"/>
<protein>
    <submittedName>
        <fullName evidence="3">PH domain-containing protein</fullName>
    </submittedName>
</protein>
<evidence type="ECO:0000259" key="2">
    <source>
        <dbReference type="Pfam" id="PF03703"/>
    </source>
</evidence>
<sequence length="205" mass="22869">MREKVCGCRRRSRGPARDARVAAAAGAARRLGRVTTVRLRPPDNRVSPRAVWMWTVSEAVRSVVLTGALAAGAWAVGFFGWFWVPDRVVDNIWLVPVAVGALLLVRTLVAPSWRYRVHRWEITGDVVYIREGWISRSWQLVPISRIQTVDHTQGWLERAFDLATLKVQTASFAGSSTIEGLAEPQARRISEELAARAGELRDDAT</sequence>
<keyword evidence="1" id="KW-0812">Transmembrane</keyword>
<organism evidence="3 4">
    <name type="scientific">Thermobifida halotolerans</name>
    <dbReference type="NCBI Taxonomy" id="483545"/>
    <lineage>
        <taxon>Bacteria</taxon>
        <taxon>Bacillati</taxon>
        <taxon>Actinomycetota</taxon>
        <taxon>Actinomycetes</taxon>
        <taxon>Streptosporangiales</taxon>
        <taxon>Nocardiopsidaceae</taxon>
        <taxon>Thermobifida</taxon>
    </lineage>
</organism>